<accession>A0A927CWH3</accession>
<sequence length="163" mass="17458">MSSTAKLLLTAVLSSSAAIFQSAGGFMPGIGFVVSPLTTLPIFLATFVSVKYGILSYFVTILLLLLIQPSELFIFPFTTGILGLALGVAFPKSRVFVVLTAGASLFIGIVALLYLFRFPVLGPAVGTSFQLLSLLLIALFCILYAWLAATACSFILKRIIRKR</sequence>
<evidence type="ECO:0000313" key="3">
    <source>
        <dbReference type="EMBL" id="MBD3107245.1"/>
    </source>
</evidence>
<protein>
    <submittedName>
        <fullName evidence="3">Uncharacterized protein</fullName>
    </submittedName>
</protein>
<evidence type="ECO:0000256" key="1">
    <source>
        <dbReference type="SAM" id="Phobius"/>
    </source>
</evidence>
<feature type="transmembrane region" description="Helical" evidence="1">
    <location>
        <begin position="95"/>
        <end position="116"/>
    </location>
</feature>
<dbReference type="EMBL" id="JACXSI010000004">
    <property type="protein sequence ID" value="MBD3107245.1"/>
    <property type="molecule type" value="Genomic_DNA"/>
</dbReference>
<evidence type="ECO:0000256" key="2">
    <source>
        <dbReference type="SAM" id="SignalP"/>
    </source>
</evidence>
<organism evidence="3 4">
    <name type="scientific">Peribacillus faecalis</name>
    <dbReference type="NCBI Taxonomy" id="2772559"/>
    <lineage>
        <taxon>Bacteria</taxon>
        <taxon>Bacillati</taxon>
        <taxon>Bacillota</taxon>
        <taxon>Bacilli</taxon>
        <taxon>Bacillales</taxon>
        <taxon>Bacillaceae</taxon>
        <taxon>Peribacillus</taxon>
    </lineage>
</organism>
<feature type="signal peptide" evidence="2">
    <location>
        <begin position="1"/>
        <end position="17"/>
    </location>
</feature>
<proteinExistence type="predicted"/>
<feature type="chain" id="PRO_5036806033" evidence="2">
    <location>
        <begin position="18"/>
        <end position="163"/>
    </location>
</feature>
<name>A0A927CWH3_9BACI</name>
<dbReference type="Proteomes" id="UP000602076">
    <property type="component" value="Unassembled WGS sequence"/>
</dbReference>
<keyword evidence="4" id="KW-1185">Reference proteome</keyword>
<feature type="transmembrane region" description="Helical" evidence="1">
    <location>
        <begin position="128"/>
        <end position="156"/>
    </location>
</feature>
<evidence type="ECO:0000313" key="4">
    <source>
        <dbReference type="Proteomes" id="UP000602076"/>
    </source>
</evidence>
<keyword evidence="1" id="KW-1133">Transmembrane helix</keyword>
<feature type="transmembrane region" description="Helical" evidence="1">
    <location>
        <begin position="27"/>
        <end position="45"/>
    </location>
</feature>
<keyword evidence="1" id="KW-0472">Membrane</keyword>
<feature type="transmembrane region" description="Helical" evidence="1">
    <location>
        <begin position="52"/>
        <end position="67"/>
    </location>
</feature>
<dbReference type="AlphaFoldDB" id="A0A927CWH3"/>
<feature type="transmembrane region" description="Helical" evidence="1">
    <location>
        <begin position="73"/>
        <end position="90"/>
    </location>
</feature>
<keyword evidence="1" id="KW-0812">Transmembrane</keyword>
<keyword evidence="2" id="KW-0732">Signal</keyword>
<comment type="caution">
    <text evidence="3">The sequence shown here is derived from an EMBL/GenBank/DDBJ whole genome shotgun (WGS) entry which is preliminary data.</text>
</comment>
<reference evidence="3" key="1">
    <citation type="submission" date="2020-09" db="EMBL/GenBank/DDBJ databases">
        <title>Bacillus faecalis sp. nov., a moderately halophilic bacterium isolated from cow faeces.</title>
        <authorList>
            <person name="Jiang L."/>
            <person name="Lee J."/>
        </authorList>
    </citation>
    <scope>NUCLEOTIDE SEQUENCE</scope>
    <source>
        <strain evidence="3">AGMB 02131</strain>
    </source>
</reference>
<gene>
    <name evidence="3" type="ORF">IEO70_02620</name>
</gene>